<organism evidence="1 2">
    <name type="scientific">Spongiactinospora rosea</name>
    <dbReference type="NCBI Taxonomy" id="2248750"/>
    <lineage>
        <taxon>Bacteria</taxon>
        <taxon>Bacillati</taxon>
        <taxon>Actinomycetota</taxon>
        <taxon>Actinomycetes</taxon>
        <taxon>Streptosporangiales</taxon>
        <taxon>Streptosporangiaceae</taxon>
        <taxon>Spongiactinospora</taxon>
    </lineage>
</organism>
<evidence type="ECO:0000313" key="1">
    <source>
        <dbReference type="EMBL" id="RBQ15091.1"/>
    </source>
</evidence>
<dbReference type="PANTHER" id="PTHR44216:SF3">
    <property type="entry name" value="PROTEIN O-MANNOSYL-TRANSFERASE TMTC2"/>
    <property type="match status" value="1"/>
</dbReference>
<comment type="caution">
    <text evidence="1">The sequence shown here is derived from an EMBL/GenBank/DDBJ whole genome shotgun (WGS) entry which is preliminary data.</text>
</comment>
<dbReference type="PANTHER" id="PTHR44216">
    <property type="entry name" value="PROTEIN O-MANNOSYL-TRANSFERASE TMTC2"/>
    <property type="match status" value="1"/>
</dbReference>
<evidence type="ECO:0008006" key="3">
    <source>
        <dbReference type="Google" id="ProtNLM"/>
    </source>
</evidence>
<reference evidence="1 2" key="1">
    <citation type="submission" date="2018-06" db="EMBL/GenBank/DDBJ databases">
        <title>Sphaerisporangium craniellae sp. nov., isolated from a marine sponge in the South China Sea.</title>
        <authorList>
            <person name="Li L."/>
        </authorList>
    </citation>
    <scope>NUCLEOTIDE SEQUENCE [LARGE SCALE GENOMIC DNA]</scope>
    <source>
        <strain evidence="1 2">LHW63015</strain>
    </source>
</reference>
<dbReference type="GO" id="GO:0000030">
    <property type="term" value="F:mannosyltransferase activity"/>
    <property type="evidence" value="ECO:0007669"/>
    <property type="project" value="TreeGrafter"/>
</dbReference>
<dbReference type="AlphaFoldDB" id="A0A366LMH8"/>
<dbReference type="Pfam" id="PF13432">
    <property type="entry name" value="TPR_16"/>
    <property type="match status" value="1"/>
</dbReference>
<dbReference type="EMBL" id="QMEY01000026">
    <property type="protein sequence ID" value="RBQ15091.1"/>
    <property type="molecule type" value="Genomic_DNA"/>
</dbReference>
<accession>A0A366LMH8</accession>
<dbReference type="InterPro" id="IPR011990">
    <property type="entry name" value="TPR-like_helical_dom_sf"/>
</dbReference>
<keyword evidence="2" id="KW-1185">Reference proteome</keyword>
<dbReference type="GO" id="GO:0035269">
    <property type="term" value="P:protein O-linked glycosylation via mannose"/>
    <property type="evidence" value="ECO:0007669"/>
    <property type="project" value="TreeGrafter"/>
</dbReference>
<evidence type="ECO:0000313" key="2">
    <source>
        <dbReference type="Proteomes" id="UP000253303"/>
    </source>
</evidence>
<dbReference type="InterPro" id="IPR019734">
    <property type="entry name" value="TPR_rpt"/>
</dbReference>
<dbReference type="PROSITE" id="PS51257">
    <property type="entry name" value="PROKAR_LIPOPROTEIN"/>
    <property type="match status" value="1"/>
</dbReference>
<dbReference type="OrthoDB" id="5477158at2"/>
<proteinExistence type="predicted"/>
<dbReference type="Proteomes" id="UP000253303">
    <property type="component" value="Unassembled WGS sequence"/>
</dbReference>
<dbReference type="InterPro" id="IPR052384">
    <property type="entry name" value="TMTC_O-mannosyltransferase"/>
</dbReference>
<name>A0A366LMH8_9ACTN</name>
<sequence length="433" mass="46737">MSHLRRSLPLLTCALLGCALLVLFAPGGVLRRGEPPTGGAGRSPYDLTGSIEAAQDHLRRHPGDAAAWASLGRFCLEQARRTADFSYYGKAEGAFRRSLGLPTGDGLPHIDAVIGMGALANARHDFTGAARWGERARRAAPYRWAAYGVLTDAYLELGDYDRAERSLRNMLQGRPDLDSFTRAARLEALRGRSGAARLLLDRARAIAGEPAEYAFCLWQLGELAWNDGDPEAARDAYARALAAEPAHAPSMAGKARAEAALGRTGEALRGYAAAVARAPSYVVEYAELLERLGRKAEARRQYAVFAAQHRLLAADGAADDLALGRFHADHGDARTAVRHLRAEWKRRASVEVADALAWALHRTGRDTEAAAYAARAARLGGHNAAFSYHRGEIEYALGHTAAAREHLSRALSRNPHFSPAGAERARTLLKADA</sequence>
<dbReference type="SMART" id="SM00028">
    <property type="entry name" value="TPR"/>
    <property type="match status" value="4"/>
</dbReference>
<gene>
    <name evidence="1" type="ORF">DP939_37455</name>
</gene>
<dbReference type="RefSeq" id="WP_113985576.1">
    <property type="nucleotide sequence ID" value="NZ_QMEY01000026.1"/>
</dbReference>
<dbReference type="SUPFAM" id="SSF48452">
    <property type="entry name" value="TPR-like"/>
    <property type="match status" value="2"/>
</dbReference>
<dbReference type="Gene3D" id="1.25.40.10">
    <property type="entry name" value="Tetratricopeptide repeat domain"/>
    <property type="match status" value="2"/>
</dbReference>
<protein>
    <recommendedName>
        <fullName evidence="3">Tetratricopeptide repeat protein</fullName>
    </recommendedName>
</protein>